<sequence precursor="true">MKCCSEAVQRRHRAAAAVRWLALITGTLASSITFAAPVDRPNIVIIFIDDMGYADIGPFGATAYETPNLDQMAAEGRKFTDFHSATAVCSASRVALLTGCYPERVSILGALRPDSPIGISQDELTLAELCKQKGYASAIFGKWHLGDRRRFLPLQHGFDEYYGLPYSNDMWPQGPRGEELPDDSPKKVNNYPKLRMFEGNEVVDEEITAEDQTHLTKDYTRRAINFIDRHAKEPFFLYMPHSMVHVPLYVSPEFEGKSGAGLFGDAVLELDWSVGEILAALKRNGIDDKTLVIFTADNGPWLNYGDHAGSAGPLREGKGTMFEGGYRVPCLMRMPGTIPAGTQTGEFCATLDLLPTIAKMLHVELPAERKIDGKDVWPLITGEANAVSPHEEFYCYYDRQLHAVRDRRWKLHLPHPYRTLAGNPGGRGGYPVAYSEAKTGVELYDLQHDVGETKNVAAEHPEIVARLTAVAERARAELGDLLTDREGSAVRPPGQALSQGTTGTR</sequence>
<evidence type="ECO:0000313" key="6">
    <source>
        <dbReference type="EMBL" id="QDT71391.1"/>
    </source>
</evidence>
<dbReference type="Proteomes" id="UP000317909">
    <property type="component" value="Chromosome"/>
</dbReference>
<feature type="chain" id="PRO_5022006305" evidence="4">
    <location>
        <begin position="36"/>
        <end position="505"/>
    </location>
</feature>
<comment type="similarity">
    <text evidence="1">Belongs to the sulfatase family.</text>
</comment>
<evidence type="ECO:0000259" key="5">
    <source>
        <dbReference type="Pfam" id="PF00884"/>
    </source>
</evidence>
<dbReference type="KEGG" id="llh:I41_05480"/>
<evidence type="ECO:0000256" key="2">
    <source>
        <dbReference type="ARBA" id="ARBA00022801"/>
    </source>
</evidence>
<feature type="domain" description="Sulfatase N-terminal" evidence="5">
    <location>
        <begin position="41"/>
        <end position="362"/>
    </location>
</feature>
<feature type="compositionally biased region" description="Polar residues" evidence="3">
    <location>
        <begin position="496"/>
        <end position="505"/>
    </location>
</feature>
<dbReference type="InterPro" id="IPR050738">
    <property type="entry name" value="Sulfatase"/>
</dbReference>
<name>A0A517TSN9_9BACT</name>
<dbReference type="EC" id="3.1.6.1" evidence="6"/>
<dbReference type="OrthoDB" id="9783154at2"/>
<dbReference type="CDD" id="cd16026">
    <property type="entry name" value="GALNS_like"/>
    <property type="match status" value="1"/>
</dbReference>
<feature type="signal peptide" evidence="4">
    <location>
        <begin position="1"/>
        <end position="35"/>
    </location>
</feature>
<keyword evidence="4" id="KW-0732">Signal</keyword>
<dbReference type="PANTHER" id="PTHR42693:SF53">
    <property type="entry name" value="ENDO-4-O-SULFATASE"/>
    <property type="match status" value="1"/>
</dbReference>
<protein>
    <submittedName>
        <fullName evidence="6">Arylsulfatase</fullName>
        <ecNumber evidence="6">3.1.6.1</ecNumber>
    </submittedName>
</protein>
<dbReference type="AlphaFoldDB" id="A0A517TSN9"/>
<gene>
    <name evidence="6" type="primary">atsA_2</name>
    <name evidence="6" type="ORF">I41_05480</name>
</gene>
<dbReference type="Pfam" id="PF00884">
    <property type="entry name" value="Sulfatase"/>
    <property type="match status" value="1"/>
</dbReference>
<evidence type="ECO:0000256" key="4">
    <source>
        <dbReference type="SAM" id="SignalP"/>
    </source>
</evidence>
<dbReference type="EMBL" id="CP036339">
    <property type="protein sequence ID" value="QDT71391.1"/>
    <property type="molecule type" value="Genomic_DNA"/>
</dbReference>
<dbReference type="InterPro" id="IPR017850">
    <property type="entry name" value="Alkaline_phosphatase_core_sf"/>
</dbReference>
<dbReference type="Gene3D" id="3.30.1120.10">
    <property type="match status" value="1"/>
</dbReference>
<feature type="region of interest" description="Disordered" evidence="3">
    <location>
        <begin position="482"/>
        <end position="505"/>
    </location>
</feature>
<reference evidence="6 7" key="1">
    <citation type="submission" date="2019-02" db="EMBL/GenBank/DDBJ databases">
        <title>Deep-cultivation of Planctomycetes and their phenomic and genomic characterization uncovers novel biology.</title>
        <authorList>
            <person name="Wiegand S."/>
            <person name="Jogler M."/>
            <person name="Boedeker C."/>
            <person name="Pinto D."/>
            <person name="Vollmers J."/>
            <person name="Rivas-Marin E."/>
            <person name="Kohn T."/>
            <person name="Peeters S.H."/>
            <person name="Heuer A."/>
            <person name="Rast P."/>
            <person name="Oberbeckmann S."/>
            <person name="Bunk B."/>
            <person name="Jeske O."/>
            <person name="Meyerdierks A."/>
            <person name="Storesund J.E."/>
            <person name="Kallscheuer N."/>
            <person name="Luecker S."/>
            <person name="Lage O.M."/>
            <person name="Pohl T."/>
            <person name="Merkel B.J."/>
            <person name="Hornburger P."/>
            <person name="Mueller R.-W."/>
            <person name="Bruemmer F."/>
            <person name="Labrenz M."/>
            <person name="Spormann A.M."/>
            <person name="Op den Camp H."/>
            <person name="Overmann J."/>
            <person name="Amann R."/>
            <person name="Jetten M.S.M."/>
            <person name="Mascher T."/>
            <person name="Medema M.H."/>
            <person name="Devos D.P."/>
            <person name="Kaster A.-K."/>
            <person name="Ovreas L."/>
            <person name="Rohde M."/>
            <person name="Galperin M.Y."/>
            <person name="Jogler C."/>
        </authorList>
    </citation>
    <scope>NUCLEOTIDE SEQUENCE [LARGE SCALE GENOMIC DNA]</scope>
    <source>
        <strain evidence="6 7">I41</strain>
    </source>
</reference>
<dbReference type="InterPro" id="IPR000917">
    <property type="entry name" value="Sulfatase_N"/>
</dbReference>
<dbReference type="SUPFAM" id="SSF53649">
    <property type="entry name" value="Alkaline phosphatase-like"/>
    <property type="match status" value="1"/>
</dbReference>
<proteinExistence type="inferred from homology"/>
<evidence type="ECO:0000313" key="7">
    <source>
        <dbReference type="Proteomes" id="UP000317909"/>
    </source>
</evidence>
<dbReference type="GO" id="GO:0004065">
    <property type="term" value="F:arylsulfatase activity"/>
    <property type="evidence" value="ECO:0007669"/>
    <property type="project" value="UniProtKB-EC"/>
</dbReference>
<keyword evidence="2 6" id="KW-0378">Hydrolase</keyword>
<organism evidence="6 7">
    <name type="scientific">Lacipirellula limnantheis</name>
    <dbReference type="NCBI Taxonomy" id="2528024"/>
    <lineage>
        <taxon>Bacteria</taxon>
        <taxon>Pseudomonadati</taxon>
        <taxon>Planctomycetota</taxon>
        <taxon>Planctomycetia</taxon>
        <taxon>Pirellulales</taxon>
        <taxon>Lacipirellulaceae</taxon>
        <taxon>Lacipirellula</taxon>
    </lineage>
</organism>
<dbReference type="Pfam" id="PF14707">
    <property type="entry name" value="Sulfatase_C"/>
    <property type="match status" value="1"/>
</dbReference>
<evidence type="ECO:0000256" key="1">
    <source>
        <dbReference type="ARBA" id="ARBA00008779"/>
    </source>
</evidence>
<dbReference type="RefSeq" id="WP_145430616.1">
    <property type="nucleotide sequence ID" value="NZ_CP036339.1"/>
</dbReference>
<dbReference type="Gene3D" id="3.40.720.10">
    <property type="entry name" value="Alkaline Phosphatase, subunit A"/>
    <property type="match status" value="1"/>
</dbReference>
<evidence type="ECO:0000256" key="3">
    <source>
        <dbReference type="SAM" id="MobiDB-lite"/>
    </source>
</evidence>
<dbReference type="PANTHER" id="PTHR42693">
    <property type="entry name" value="ARYLSULFATASE FAMILY MEMBER"/>
    <property type="match status" value="1"/>
</dbReference>
<accession>A0A517TSN9</accession>
<keyword evidence="7" id="KW-1185">Reference proteome</keyword>